<proteinExistence type="predicted"/>
<accession>A0A6C0K7A9</accession>
<dbReference type="EMBL" id="MN740808">
    <property type="protein sequence ID" value="QHU12567.1"/>
    <property type="molecule type" value="Genomic_DNA"/>
</dbReference>
<organism evidence="2">
    <name type="scientific">viral metagenome</name>
    <dbReference type="NCBI Taxonomy" id="1070528"/>
    <lineage>
        <taxon>unclassified sequences</taxon>
        <taxon>metagenomes</taxon>
        <taxon>organismal metagenomes</taxon>
    </lineage>
</organism>
<feature type="compositionally biased region" description="Low complexity" evidence="1">
    <location>
        <begin position="20"/>
        <end position="34"/>
    </location>
</feature>
<evidence type="ECO:0000313" key="2">
    <source>
        <dbReference type="EMBL" id="QHU12567.1"/>
    </source>
</evidence>
<feature type="region of interest" description="Disordered" evidence="1">
    <location>
        <begin position="61"/>
        <end position="95"/>
    </location>
</feature>
<reference evidence="2" key="1">
    <citation type="journal article" date="2020" name="Nature">
        <title>Giant virus diversity and host interactions through global metagenomics.</title>
        <authorList>
            <person name="Schulz F."/>
            <person name="Roux S."/>
            <person name="Paez-Espino D."/>
            <person name="Jungbluth S."/>
            <person name="Walsh D.A."/>
            <person name="Denef V.J."/>
            <person name="McMahon K.D."/>
            <person name="Konstantinidis K.T."/>
            <person name="Eloe-Fadrosh E.A."/>
            <person name="Kyrpides N.C."/>
            <person name="Woyke T."/>
        </authorList>
    </citation>
    <scope>NUCLEOTIDE SEQUENCE</scope>
    <source>
        <strain evidence="2">GVMAG-S-1101172-89</strain>
    </source>
</reference>
<name>A0A6C0K7A9_9ZZZZ</name>
<protein>
    <submittedName>
        <fullName evidence="2">Uncharacterized protein</fullName>
    </submittedName>
</protein>
<sequence>MNNFKYSKFQPDSETDSGSESDSSYTTTSSRSTEGFTNVTTTANFPLLASALSKGFSLNDATNDSGDGAETGTSSQSGVPSPDPTTISGPVQTSQMPAIGFPITDSKLPNFSNLYITPDVSGNTLESSSQSVSNVVMIDSRNRDRTAFPQPTNLTLRLPRTYQSVTSFSISQIKLLSSFYYFRASKQNISIPIHELGRQILNSMGQTINQVITNTLRQGTYDINSLLTELTTQLNSTPIFYDFPNGFQDFATKFSVTGDTALNFNFPGDTYYDALLNTYIPNPSIDLIISKYFSQRYANLINYTLDNIKIAYYYPVLKEILLDANYKQTTINLTLTTSANQLQAGETPRSRVIYTFTGLFDPVVLEIINNNIAPLDSYRVQHTFRYYLINKYTISYESQSNIIVLQSPSLNTSLVNLLNYRANQYFTEQLNYYKLTQDQYANLNAQNATLFAVVNDMYRFYQQILATIFGIPFGSFSLNYLADSRLTLPIRDGINAEGIATNYNGSIIANTVAQTTDILLPFREDAKQYWNRMKALPSTTIAYMSPLIPSDLNSISTISLNTWNSDLDDQDYTNPLVRSTVLNPLNPNTTPVGTMYMNRRTAYADLLVPIEPANYTVFRFKSPVRQTMKVETLPRPTKYRYRAYNEITYDPNHQALFDISYAYVQVAANATMDVSSNIFNPSMIQFIPGFSTLNTTINFGCSFSTAKSFWGSTTETISIIDPNAYYSFYTPFPPDYLTCNSPAFTYPMNITLSHVETTNSPLLTADMYMFLYHDRGAFMADISGNRTENPIHYKSVVSTSVTTNPTSTLTLGFTAYANQQYYMLIRSQSLSFSTEVCQIIPSFPDGSNYTALTSSLIGFNPTADPASNLTNYNYATVADPNFLKLPTASTLYAPPETDQSVSSLTFSEGLKGYDTNGVTTDLTNYIGYIPRNALSTSVPTATIRIDPTNGYIFQSKSPYNQSTQTYLYTDSLNAILTPGGAGVYTPSNIPLSQKSIVQWYGTTYIPPTDNQLLFDTSSISYTAATPFTAQYPVNTTLTGYTYKNLYDIYGNPYLGEENYLMFGDGVFGIGFVPEQGVWDISKFSFKSIFTAAERDPNQSISYIGIYPAAYLSNRAVGDLTLSNATAVLSFQSSITYNSSNQNFGFDLNGGTFYDFTRSSPVSSNAYLYGYNQTAYTYNFDINAQYVAIPFDASSNFQYYYGLVGSPVPYPKYSDVVVVSSVQSPEGPIYTPTQSQYLIPGSTIVGADPIYGPPSGYTPSQSKYEQSMTIGTTAIYYANPYPINTNPSPFQPWTSFTYAPSEYVTTCANYILTKDSMYRIYEYKDNDNTRQLTETYQFTLDQVFPSDSNIDYLGVSANESRFAFFGLSNATPSSFMYVRTMNPKTGTIDNTYSEVSPLGFQSSVQLLGVAYNNVGGYVMSAKSYDSGTNTITLSVVSRAFQGASSLTTMSEQSVNPSISYFAIGQSPKEADGFFWVFPYRTGLGVQDMALVNPNATHESPPLGPYTATIRTGVTIAYATVTVYELSNAYRSPCVFRDVAKDRVFLLSDAAPTNFFEAIYTVGVPNATLIQSAYTFPSTPTTLTAGASGALWGLIYDTLYGNRYNYADAPKQGIPAWQIFYPVHRVVFHQIAKNFSFLGNLNTLDYPEYPHTALAIYNSGSQLLADTDHRWGLESASNFNTADFSFRGYYFNANQYTVPLEDNRSSSDFYYITVRNYSPTERSQVLLRVSMPNTYTFGYVTPSNIINEISTAKYVTSTSDPLYTYYWDTQYAKSLLTFNSSFTVDSNGKVFGGGVIDGFPGYTISSIRGYGDFFSTFQSLYTTFSTQVTLANTIQAAVKTSVNAFIQTDLVNIIPSTALSRQRYTDPLQFSIKFQTMLDPNYAALKEEWGLGWNLGFAKADTPYNTVQRGESFFKILDDFIALKLNQEFDMNRMDSVRNENLAVSLETTGVTKAFFGKLLLANFGSYAQTLISNPISFLNPLGKLDRLSFQWVDATGSVINNADCEWNMVVQISEQITITKPAKPVLISP</sequence>
<feature type="region of interest" description="Disordered" evidence="1">
    <location>
        <begin position="1"/>
        <end position="40"/>
    </location>
</feature>
<evidence type="ECO:0000256" key="1">
    <source>
        <dbReference type="SAM" id="MobiDB-lite"/>
    </source>
</evidence>